<reference evidence="13" key="1">
    <citation type="submission" date="2013-12" db="EMBL/GenBank/DDBJ databases">
        <authorList>
            <person name="Genoscope - CEA"/>
        </authorList>
    </citation>
    <scope>NUCLEOTIDE SEQUENCE</scope>
    <source>
        <strain evidence="13">CBS 1993</strain>
    </source>
</reference>
<dbReference type="PANTHER" id="PTHR12553">
    <property type="entry name" value="ZINC PHOSPHODIESTERASE ELAC PROTEIN 2"/>
    <property type="match status" value="1"/>
</dbReference>
<accession>W6MPE8</accession>
<keyword evidence="14" id="KW-1185">Reference proteome</keyword>
<feature type="domain" description="Metallo-beta-lactamase" evidence="11">
    <location>
        <begin position="472"/>
        <end position="692"/>
    </location>
</feature>
<evidence type="ECO:0000256" key="4">
    <source>
        <dbReference type="ARBA" id="ARBA00012477"/>
    </source>
</evidence>
<evidence type="ECO:0000259" key="11">
    <source>
        <dbReference type="Pfam" id="PF12706"/>
    </source>
</evidence>
<dbReference type="GO" id="GO:0005634">
    <property type="term" value="C:nucleus"/>
    <property type="evidence" value="ECO:0007669"/>
    <property type="project" value="EnsemblFungi"/>
</dbReference>
<dbReference type="SUPFAM" id="SSF56281">
    <property type="entry name" value="Metallo-hydrolase/oxidoreductase"/>
    <property type="match status" value="1"/>
</dbReference>
<dbReference type="GO" id="GO:1990180">
    <property type="term" value="P:mitochondrial tRNA 3'-end processing"/>
    <property type="evidence" value="ECO:0007669"/>
    <property type="project" value="EnsemblFungi"/>
</dbReference>
<keyword evidence="6" id="KW-0540">Nuclease</keyword>
<keyword evidence="5" id="KW-0819">tRNA processing</keyword>
<dbReference type="STRING" id="1382522.W6MPE8"/>
<evidence type="ECO:0000256" key="7">
    <source>
        <dbReference type="ARBA" id="ARBA00022723"/>
    </source>
</evidence>
<evidence type="ECO:0000256" key="3">
    <source>
        <dbReference type="ARBA" id="ARBA00007823"/>
    </source>
</evidence>
<dbReference type="Gene3D" id="3.60.15.10">
    <property type="entry name" value="Ribonuclease Z/Hydroxyacylglutathione hydrolase-like"/>
    <property type="match status" value="2"/>
</dbReference>
<dbReference type="Pfam" id="PF13691">
    <property type="entry name" value="Lactamase_B_4"/>
    <property type="match status" value="1"/>
</dbReference>
<dbReference type="InterPro" id="IPR047151">
    <property type="entry name" value="RNZ2-like"/>
</dbReference>
<dbReference type="InterPro" id="IPR027794">
    <property type="entry name" value="tRNase_Z_dom"/>
</dbReference>
<dbReference type="EMBL" id="HG793129">
    <property type="protein sequence ID" value="CDK28193.1"/>
    <property type="molecule type" value="Genomic_DNA"/>
</dbReference>
<dbReference type="AlphaFoldDB" id="W6MPE8"/>
<dbReference type="Proteomes" id="UP000019384">
    <property type="component" value="Unassembled WGS sequence"/>
</dbReference>
<gene>
    <name evidence="13" type="ORF">KUCA_T00004175001</name>
</gene>
<sequence>MFSLTTVQHPTRDCTKPQVMLLDPLSGKRVIFGAIPEGSQRVSSERSTRLSKLTKVFLTGTISWKSLSGLPGMILTVADQGCKQLDVYHGDSKVLHLAFATWRYFVFRFGLKIQLNDGSSNDKSAFFKFRTVNVTKPETLESGISVFDFKFLKGLVSKIFPLAGESNQTADDAAVKQELPKASRSNVSSNYIVKMNSLKRKYVPELVKKYGLKKEDFQSLAAGRPAILQDGTEITLESVTMPGRTFDNVLFLDIPEPDLVGPTMNVNWFEEASGLCDSEQRVKFQLVYHFIDINAMQDPLQDSEYVKFIQSFGPHCKHVISHPKYCMDTLNFESASVITLKLRSLDARSAPLPLFDSCCNSISMENIYPLTSGQTFKILPFGETEMEKIWELRSEKGEEYWEKLYDDYVEPFEGKLESREAVLGLEEHQREPNSSLKDSVEITVLGTGSALPNKYRNVISTMLRLPILGGSTRVILDAGENTLGTLCRMYSPEKLTSVFRELKVVYLSHLHADHLLGIYSIIQEWCKVQAKTGGNEELLVICPDRFQNFVREWNQIEPEHIDLDRVNFVDCASLLMNRELDQQTAALVNRFGIERAKTCLANHCDRAYCAVIDFRLEGQSGESDSFKVSYSGDTRPLEKFIALGKGSNLLIHEATLQDSLYLDAIKKKHSTISESLQVARLMECEKVVLTHFSQRYSKLPELETVDKDPTSDVALKESKLCQVHATADPVVFFAFDNMNVTFGNLASQMKTFKRLGFNKIGQFFDNDDEEPNKRQKV</sequence>
<name>W6MPE8_9ASCO</name>
<evidence type="ECO:0000256" key="6">
    <source>
        <dbReference type="ARBA" id="ARBA00022722"/>
    </source>
</evidence>
<dbReference type="InterPro" id="IPR001279">
    <property type="entry name" value="Metallo-B-lactamas"/>
</dbReference>
<evidence type="ECO:0000256" key="8">
    <source>
        <dbReference type="ARBA" id="ARBA00022759"/>
    </source>
</evidence>
<dbReference type="RefSeq" id="XP_022460183.1">
    <property type="nucleotide sequence ID" value="XM_022600881.1"/>
</dbReference>
<evidence type="ECO:0000256" key="10">
    <source>
        <dbReference type="ARBA" id="ARBA00022833"/>
    </source>
</evidence>
<dbReference type="CDD" id="cd07718">
    <property type="entry name" value="RNaseZ_ELAC1_ELAC2-C-term-like_MBL-fold"/>
    <property type="match status" value="1"/>
</dbReference>
<dbReference type="EC" id="3.1.26.11" evidence="4"/>
<reference evidence="13" key="2">
    <citation type="submission" date="2014-02" db="EMBL/GenBank/DDBJ databases">
        <title>Complete DNA sequence of /Kuraishia capsulata/ illustrates novel genomic features among budding yeasts (/Saccharomycotina/).</title>
        <authorList>
            <person name="Morales L."/>
            <person name="Noel B."/>
            <person name="Porcel B."/>
            <person name="Marcet-Houben M."/>
            <person name="Hullo M-F."/>
            <person name="Sacerdot C."/>
            <person name="Tekaia F."/>
            <person name="Leh-Louis V."/>
            <person name="Despons L."/>
            <person name="Khanna V."/>
            <person name="Aury J-M."/>
            <person name="Barbe V."/>
            <person name="Couloux A."/>
            <person name="Labadie K."/>
            <person name="Pelletier E."/>
            <person name="Souciet J-L."/>
            <person name="Boekhout T."/>
            <person name="Gabaldon T."/>
            <person name="Wincker P."/>
            <person name="Dujon B."/>
        </authorList>
    </citation>
    <scope>NUCLEOTIDE SEQUENCE</scope>
    <source>
        <strain evidence="13">CBS 1993</strain>
    </source>
</reference>
<feature type="domain" description="tRNase Z endonuclease" evidence="12">
    <location>
        <begin position="6"/>
        <end position="69"/>
    </location>
</feature>
<evidence type="ECO:0000313" key="13">
    <source>
        <dbReference type="EMBL" id="CDK28193.1"/>
    </source>
</evidence>
<proteinExistence type="inferred from homology"/>
<keyword evidence="7" id="KW-0479">Metal-binding</keyword>
<comment type="cofactor">
    <cofactor evidence="2">
        <name>Zn(2+)</name>
        <dbReference type="ChEBI" id="CHEBI:29105"/>
    </cofactor>
</comment>
<evidence type="ECO:0000259" key="12">
    <source>
        <dbReference type="Pfam" id="PF13691"/>
    </source>
</evidence>
<dbReference type="HOGENOM" id="CLU_006220_0_0_1"/>
<dbReference type="GO" id="GO:0046872">
    <property type="term" value="F:metal ion binding"/>
    <property type="evidence" value="ECO:0007669"/>
    <property type="project" value="UniProtKB-KW"/>
</dbReference>
<evidence type="ECO:0000313" key="14">
    <source>
        <dbReference type="Proteomes" id="UP000019384"/>
    </source>
</evidence>
<dbReference type="GO" id="GO:0042781">
    <property type="term" value="F:3'-tRNA processing endoribonuclease activity"/>
    <property type="evidence" value="ECO:0007669"/>
    <property type="project" value="UniProtKB-EC"/>
</dbReference>
<evidence type="ECO:0000256" key="9">
    <source>
        <dbReference type="ARBA" id="ARBA00022801"/>
    </source>
</evidence>
<dbReference type="GeneID" id="34521571"/>
<dbReference type="GO" id="GO:0005739">
    <property type="term" value="C:mitochondrion"/>
    <property type="evidence" value="ECO:0007669"/>
    <property type="project" value="EnsemblFungi"/>
</dbReference>
<keyword evidence="9" id="KW-0378">Hydrolase</keyword>
<dbReference type="OrthoDB" id="527344at2759"/>
<organism evidence="13 14">
    <name type="scientific">Kuraishia capsulata CBS 1993</name>
    <dbReference type="NCBI Taxonomy" id="1382522"/>
    <lineage>
        <taxon>Eukaryota</taxon>
        <taxon>Fungi</taxon>
        <taxon>Dikarya</taxon>
        <taxon>Ascomycota</taxon>
        <taxon>Saccharomycotina</taxon>
        <taxon>Pichiomycetes</taxon>
        <taxon>Pichiales</taxon>
        <taxon>Pichiaceae</taxon>
        <taxon>Kuraishia</taxon>
    </lineage>
</organism>
<comment type="similarity">
    <text evidence="3">Belongs to the RNase Z family.</text>
</comment>
<comment type="catalytic activity">
    <reaction evidence="1">
        <text>Endonucleolytic cleavage of RNA, removing extra 3' nucleotides from tRNA precursor, generating 3' termini of tRNAs. A 3'-hydroxy group is left at the tRNA terminus and a 5'-phosphoryl group is left at the trailer molecule.</text>
        <dbReference type="EC" id="3.1.26.11"/>
    </reaction>
</comment>
<keyword evidence="10" id="KW-0862">Zinc</keyword>
<dbReference type="Pfam" id="PF12706">
    <property type="entry name" value="Lactamase_B_2"/>
    <property type="match status" value="1"/>
</dbReference>
<dbReference type="InterPro" id="IPR036866">
    <property type="entry name" value="RibonucZ/Hydroxyglut_hydro"/>
</dbReference>
<dbReference type="PANTHER" id="PTHR12553:SF49">
    <property type="entry name" value="ZINC PHOSPHODIESTERASE ELAC PROTEIN 2"/>
    <property type="match status" value="1"/>
</dbReference>
<evidence type="ECO:0000256" key="5">
    <source>
        <dbReference type="ARBA" id="ARBA00022694"/>
    </source>
</evidence>
<evidence type="ECO:0000256" key="2">
    <source>
        <dbReference type="ARBA" id="ARBA00001947"/>
    </source>
</evidence>
<keyword evidence="8" id="KW-0255">Endonuclease</keyword>
<protein>
    <recommendedName>
        <fullName evidence="4">ribonuclease Z</fullName>
        <ecNumber evidence="4">3.1.26.11</ecNumber>
    </recommendedName>
</protein>
<evidence type="ECO:0000256" key="1">
    <source>
        <dbReference type="ARBA" id="ARBA00000402"/>
    </source>
</evidence>